<gene>
    <name evidence="1" type="ORF">AMON00008_LOCUS55226</name>
    <name evidence="2" type="ORF">AMON00008_LOCUS55227</name>
    <name evidence="3" type="ORF">AMON00008_LOCUS55228</name>
</gene>
<name>A0A6T1LE03_9DINO</name>
<dbReference type="EMBL" id="HBNR01077597">
    <property type="protein sequence ID" value="CAE4654072.1"/>
    <property type="molecule type" value="Transcribed_RNA"/>
</dbReference>
<reference evidence="1" key="1">
    <citation type="submission" date="2021-01" db="EMBL/GenBank/DDBJ databases">
        <authorList>
            <person name="Corre E."/>
            <person name="Pelletier E."/>
            <person name="Niang G."/>
            <person name="Scheremetjew M."/>
            <person name="Finn R."/>
            <person name="Kale V."/>
            <person name="Holt S."/>
            <person name="Cochrane G."/>
            <person name="Meng A."/>
            <person name="Brown T."/>
            <person name="Cohen L."/>
        </authorList>
    </citation>
    <scope>NUCLEOTIDE SEQUENCE</scope>
    <source>
        <strain evidence="1">CCMP3105</strain>
    </source>
</reference>
<dbReference type="EMBL" id="HBNR01077598">
    <property type="protein sequence ID" value="CAE4654073.1"/>
    <property type="molecule type" value="Transcribed_RNA"/>
</dbReference>
<evidence type="ECO:0000313" key="2">
    <source>
        <dbReference type="EMBL" id="CAE4654073.1"/>
    </source>
</evidence>
<dbReference type="EMBL" id="HBNR01077599">
    <property type="protein sequence ID" value="CAE4654074.1"/>
    <property type="molecule type" value="Transcribed_RNA"/>
</dbReference>
<evidence type="ECO:0000313" key="1">
    <source>
        <dbReference type="EMBL" id="CAE4654072.1"/>
    </source>
</evidence>
<organism evidence="1">
    <name type="scientific">Alexandrium monilatum</name>
    <dbReference type="NCBI Taxonomy" id="311494"/>
    <lineage>
        <taxon>Eukaryota</taxon>
        <taxon>Sar</taxon>
        <taxon>Alveolata</taxon>
        <taxon>Dinophyceae</taxon>
        <taxon>Gonyaulacales</taxon>
        <taxon>Pyrocystaceae</taxon>
        <taxon>Alexandrium</taxon>
    </lineage>
</organism>
<accession>A0A6T1LE03</accession>
<sequence>MNKFADMIELLGSGADDFAQLVVVDREYDVFERAWCVAELHRAYAMGIRQRVCMHMNSVLDVDANDLVVYQRLSTLTVTACRASRPEDKREILSKIPDKQEFDEQLQEVIFGSRGLLRRQLQGFGVLEAASRTAFRVARVQSFPEP</sequence>
<dbReference type="AlphaFoldDB" id="A0A6T1LE03"/>
<protein>
    <submittedName>
        <fullName evidence="1">Uncharacterized protein</fullName>
    </submittedName>
</protein>
<evidence type="ECO:0000313" key="3">
    <source>
        <dbReference type="EMBL" id="CAE4654074.1"/>
    </source>
</evidence>
<proteinExistence type="predicted"/>